<dbReference type="SUPFAM" id="SSF52317">
    <property type="entry name" value="Class I glutamine amidotransferase-like"/>
    <property type="match status" value="1"/>
</dbReference>
<dbReference type="PANTHER" id="PTHR37947">
    <property type="entry name" value="BLL2462 PROTEIN"/>
    <property type="match status" value="1"/>
</dbReference>
<feature type="transmembrane region" description="Helical" evidence="1">
    <location>
        <begin position="39"/>
        <end position="56"/>
    </location>
</feature>
<dbReference type="PANTHER" id="PTHR37947:SF1">
    <property type="entry name" value="BLL2462 PROTEIN"/>
    <property type="match status" value="1"/>
</dbReference>
<protein>
    <recommendedName>
        <fullName evidence="3">VWFA domain-containing protein</fullName>
    </recommendedName>
</protein>
<evidence type="ECO:0008006" key="3">
    <source>
        <dbReference type="Google" id="ProtNLM"/>
    </source>
</evidence>
<dbReference type="EMBL" id="UINC01002484">
    <property type="protein sequence ID" value="SUZ97175.1"/>
    <property type="molecule type" value="Genomic_DNA"/>
</dbReference>
<sequence length="702" mass="80404">MSLEFLRPPDLWFWGLLLGVCSFSLWSIFKLWPIHQVRIPVLIRIGLFSLLLFSLLQPKITQETPKEYPLKWDVYTDNSMSMGYHQAYSLTTLNEEIKEILNKIEDKGAVIDRFHFSNEVIHTDLYEPLNAGGSSTDLGIVLNSIKEEEKDNLAGVILFTDGQITHGLDPVQTSSEIHVPIHIIGVGEDTPLVDIAIKSIDVPTVAIKGEDVEATVVVMATGIIANEGINITLSKEKKIIGSRFMKIQGDGVQSDVHFRFKPDDLGETAYQVQVSSLENEINVQNNRQSFHLTILKNRYRVALLTGAPNYNTSVMKMMMNNQPRIKIDHFIFINDSFQPAIKKFWETSYDLIVLDNYPIQSVSSQWQRFFAKKIVAQKTALAWIIGPSVDPLSAKSFFPFFHLKSLETKVNGEKYYRWSFNETIMNYPIFPQNEVPLYSIDQTELPPLKPGLQVSSTKKTMQSLANLISPQQIPVLLIGEVESLRTVVWTTPDFHTLYYKLTGTRRSDMFAGIWNGFFGWLMRTTGDNDMYFRLDKDSYQQGELIKVMGNKIGQVSPASHAAITLQHGENTINSTELRYNPTFQRWEGQLWASKPGTYGYEIIFQNENATSSQKGVFIVKESQIELNKVFLNDNLLRKISLKTGGNYFHWDSRNELIDHIEQRTITKRKVVYIEPHNEWWILIGFIVLLTVEWSLRRRAGLM</sequence>
<accession>A0A381RZ88</accession>
<dbReference type="InterPro" id="IPR036465">
    <property type="entry name" value="vWFA_dom_sf"/>
</dbReference>
<organism evidence="2">
    <name type="scientific">marine metagenome</name>
    <dbReference type="NCBI Taxonomy" id="408172"/>
    <lineage>
        <taxon>unclassified sequences</taxon>
        <taxon>metagenomes</taxon>
        <taxon>ecological metagenomes</taxon>
    </lineage>
</organism>
<dbReference type="InterPro" id="IPR029062">
    <property type="entry name" value="Class_I_gatase-like"/>
</dbReference>
<evidence type="ECO:0000313" key="2">
    <source>
        <dbReference type="EMBL" id="SUZ97175.1"/>
    </source>
</evidence>
<dbReference type="AlphaFoldDB" id="A0A381RZ88"/>
<keyword evidence="1" id="KW-0812">Transmembrane</keyword>
<keyword evidence="1" id="KW-1133">Transmembrane helix</keyword>
<evidence type="ECO:0000256" key="1">
    <source>
        <dbReference type="SAM" id="Phobius"/>
    </source>
</evidence>
<name>A0A381RZ88_9ZZZZ</name>
<dbReference type="Gene3D" id="2.60.40.10">
    <property type="entry name" value="Immunoglobulins"/>
    <property type="match status" value="1"/>
</dbReference>
<keyword evidence="1" id="KW-0472">Membrane</keyword>
<gene>
    <name evidence="2" type="ORF">METZ01_LOCUS50029</name>
</gene>
<feature type="transmembrane region" description="Helical" evidence="1">
    <location>
        <begin position="12"/>
        <end position="32"/>
    </location>
</feature>
<reference evidence="2" key="1">
    <citation type="submission" date="2018-05" db="EMBL/GenBank/DDBJ databases">
        <authorList>
            <person name="Lanie J.A."/>
            <person name="Ng W.-L."/>
            <person name="Kazmierczak K.M."/>
            <person name="Andrzejewski T.M."/>
            <person name="Davidsen T.M."/>
            <person name="Wayne K.J."/>
            <person name="Tettelin H."/>
            <person name="Glass J.I."/>
            <person name="Rusch D."/>
            <person name="Podicherti R."/>
            <person name="Tsui H.-C.T."/>
            <person name="Winkler M.E."/>
        </authorList>
    </citation>
    <scope>NUCLEOTIDE SEQUENCE</scope>
</reference>
<dbReference type="InterPro" id="IPR013783">
    <property type="entry name" value="Ig-like_fold"/>
</dbReference>
<proteinExistence type="predicted"/>
<dbReference type="SUPFAM" id="SSF53300">
    <property type="entry name" value="vWA-like"/>
    <property type="match status" value="1"/>
</dbReference>